<dbReference type="PROSITE" id="PS50003">
    <property type="entry name" value="PH_DOMAIN"/>
    <property type="match status" value="1"/>
</dbReference>
<evidence type="ECO:0000313" key="9">
    <source>
        <dbReference type="Proteomes" id="UP000887561"/>
    </source>
</evidence>
<dbReference type="InterPro" id="IPR038508">
    <property type="entry name" value="ArfGAP_dom_sf"/>
</dbReference>
<dbReference type="Pfam" id="PF00071">
    <property type="entry name" value="Ras"/>
    <property type="match status" value="1"/>
</dbReference>
<reference evidence="10" key="1">
    <citation type="submission" date="2022-11" db="UniProtKB">
        <authorList>
            <consortium name="WormBaseParasite"/>
        </authorList>
    </citation>
    <scope>IDENTIFICATION</scope>
</reference>
<keyword evidence="3" id="KW-0040">ANK repeat</keyword>
<evidence type="ECO:0000256" key="4">
    <source>
        <dbReference type="PROSITE-ProRule" id="PRU00288"/>
    </source>
</evidence>
<dbReference type="SMART" id="SM00233">
    <property type="entry name" value="PH"/>
    <property type="match status" value="1"/>
</dbReference>
<dbReference type="GO" id="GO:0003924">
    <property type="term" value="F:GTPase activity"/>
    <property type="evidence" value="ECO:0007669"/>
    <property type="project" value="InterPro"/>
</dbReference>
<keyword evidence="2 4" id="KW-0863">Zinc-finger</keyword>
<dbReference type="GO" id="GO:0005525">
    <property type="term" value="F:GTP binding"/>
    <property type="evidence" value="ECO:0007669"/>
    <property type="project" value="InterPro"/>
</dbReference>
<feature type="compositionally biased region" description="Basic and acidic residues" evidence="5">
    <location>
        <begin position="851"/>
        <end position="873"/>
    </location>
</feature>
<keyword evidence="2 4" id="KW-0479">Metal-binding</keyword>
<dbReference type="Gene3D" id="2.30.29.30">
    <property type="entry name" value="Pleckstrin-homology domain (PH domain)/Phosphotyrosine-binding domain (PTB)"/>
    <property type="match status" value="2"/>
</dbReference>
<feature type="domain" description="PH" evidence="7">
    <location>
        <begin position="621"/>
        <end position="834"/>
    </location>
</feature>
<dbReference type="SUPFAM" id="SSF52540">
    <property type="entry name" value="P-loop containing nucleoside triphosphate hydrolases"/>
    <property type="match status" value="1"/>
</dbReference>
<dbReference type="PANTHER" id="PTHR45819:SF5">
    <property type="entry name" value="CENTAURIN-GAMMA-1A"/>
    <property type="match status" value="1"/>
</dbReference>
<dbReference type="InterPro" id="IPR051282">
    <property type="entry name" value="Arf-GAP_GTPase_ANK_PH"/>
</dbReference>
<dbReference type="PROSITE" id="PS50115">
    <property type="entry name" value="ARFGAP"/>
    <property type="match status" value="1"/>
</dbReference>
<dbReference type="Gene3D" id="3.40.50.300">
    <property type="entry name" value="P-loop containing nucleotide triphosphate hydrolases"/>
    <property type="match status" value="1"/>
</dbReference>
<keyword evidence="6" id="KW-0732">Signal</keyword>
<dbReference type="PANTHER" id="PTHR45819">
    <property type="entry name" value="CENTAURIN-GAMMA-1A"/>
    <property type="match status" value="1"/>
</dbReference>
<feature type="chain" id="PRO_5037343008" evidence="6">
    <location>
        <begin position="26"/>
        <end position="936"/>
    </location>
</feature>
<feature type="signal peptide" evidence="6">
    <location>
        <begin position="1"/>
        <end position="25"/>
    </location>
</feature>
<feature type="compositionally biased region" description="Polar residues" evidence="5">
    <location>
        <begin position="723"/>
        <end position="732"/>
    </location>
</feature>
<dbReference type="WBParaSite" id="scaffold35623_cov295.g22564">
    <property type="protein sequence ID" value="scaffold35623_cov295.g22564"/>
    <property type="gene ID" value="scaffold35623_cov295.g22564"/>
</dbReference>
<accession>A0A915MFJ8</accession>
<dbReference type="AlphaFoldDB" id="A0A915MFJ8"/>
<evidence type="ECO:0000259" key="7">
    <source>
        <dbReference type="PROSITE" id="PS50003"/>
    </source>
</evidence>
<dbReference type="SMART" id="SM00105">
    <property type="entry name" value="ArfGap"/>
    <property type="match status" value="1"/>
</dbReference>
<dbReference type="PRINTS" id="PR00405">
    <property type="entry name" value="REVINTRACTNG"/>
</dbReference>
<dbReference type="InterPro" id="IPR037278">
    <property type="entry name" value="ARFGAP/RecO"/>
</dbReference>
<evidence type="ECO:0000256" key="2">
    <source>
        <dbReference type="ARBA" id="ARBA00022771"/>
    </source>
</evidence>
<evidence type="ECO:0000313" key="10">
    <source>
        <dbReference type="WBParaSite" id="scaffold35623_cov295.g22564"/>
    </source>
</evidence>
<keyword evidence="2 4" id="KW-0862">Zinc</keyword>
<dbReference type="InterPro" id="IPR001806">
    <property type="entry name" value="Small_GTPase"/>
</dbReference>
<dbReference type="GO" id="GO:0005096">
    <property type="term" value="F:GTPase activator activity"/>
    <property type="evidence" value="ECO:0007669"/>
    <property type="project" value="InterPro"/>
</dbReference>
<dbReference type="Pfam" id="PF01412">
    <property type="entry name" value="ArfGap"/>
    <property type="match status" value="1"/>
</dbReference>
<dbReference type="Proteomes" id="UP000887561">
    <property type="component" value="Unplaced"/>
</dbReference>
<keyword evidence="9" id="KW-1185">Reference proteome</keyword>
<evidence type="ECO:0000259" key="8">
    <source>
        <dbReference type="PROSITE" id="PS50115"/>
    </source>
</evidence>
<name>A0A915MFJ8_MELJA</name>
<protein>
    <submittedName>
        <fullName evidence="10">Uncharacterized protein</fullName>
    </submittedName>
</protein>
<feature type="compositionally biased region" description="Polar residues" evidence="5">
    <location>
        <begin position="696"/>
        <end position="712"/>
    </location>
</feature>
<feature type="region of interest" description="Disordered" evidence="5">
    <location>
        <begin position="678"/>
        <end position="740"/>
    </location>
</feature>
<evidence type="ECO:0000256" key="3">
    <source>
        <dbReference type="ARBA" id="ARBA00023043"/>
    </source>
</evidence>
<evidence type="ECO:0000256" key="1">
    <source>
        <dbReference type="ARBA" id="ARBA00005430"/>
    </source>
</evidence>
<dbReference type="GO" id="GO:0008270">
    <property type="term" value="F:zinc ion binding"/>
    <property type="evidence" value="ECO:0007669"/>
    <property type="project" value="UniProtKB-KW"/>
</dbReference>
<comment type="similarity">
    <text evidence="1">Belongs to the centaurin gamma-like family.</text>
</comment>
<dbReference type="InterPro" id="IPR011993">
    <property type="entry name" value="PH-like_dom_sf"/>
</dbReference>
<feature type="region of interest" description="Disordered" evidence="5">
    <location>
        <begin position="847"/>
        <end position="873"/>
    </location>
</feature>
<dbReference type="SUPFAM" id="SSF57863">
    <property type="entry name" value="ArfGap/RecO-like zinc finger"/>
    <property type="match status" value="1"/>
</dbReference>
<dbReference type="InterPro" id="IPR001164">
    <property type="entry name" value="ArfGAP_dom"/>
</dbReference>
<organism evidence="9 10">
    <name type="scientific">Meloidogyne javanica</name>
    <name type="common">Root-knot nematode worm</name>
    <dbReference type="NCBI Taxonomy" id="6303"/>
    <lineage>
        <taxon>Eukaryota</taxon>
        <taxon>Metazoa</taxon>
        <taxon>Ecdysozoa</taxon>
        <taxon>Nematoda</taxon>
        <taxon>Chromadorea</taxon>
        <taxon>Rhabditida</taxon>
        <taxon>Tylenchina</taxon>
        <taxon>Tylenchomorpha</taxon>
        <taxon>Tylenchoidea</taxon>
        <taxon>Meloidogynidae</taxon>
        <taxon>Meloidogyninae</taxon>
        <taxon>Meloidogyne</taxon>
        <taxon>Meloidogyne incognita group</taxon>
    </lineage>
</organism>
<sequence>MSKNYSILSIIPLWALISMPLFLEAEMFDSNVGAPRKIEESFLRDDENATKCKQSLPCSEDKECGEGTCGGPTRTCQCRCTEKTLCKTPGLTQLTNTLVNGKVKPCGGLKNACDEKTNKCECNKAYKEAGYKSTGDAFLKVCLAHPCKNLFFIMKHHNSEKNGETPSNINSMDQRQINSEIQRFESVHPCIYRIYDLIGKIDNKHVGDLVRQQVMNIENAFVNSQEWTLGRSINEIKLGVLGSDNSFKNSLIHHFLTQNWNWNDAPEGGRFKKEVDVDGQSHLLLIRDEGTREPNFLQFSMWLDALLIVFALDNRKTFQDALKSLDLVNNHRPLDEENVPIFLVGMKNMSRTNSQRAVTEDEAYHTARIRKMRGYFECLDENNVHPMNAKCCSSSSYRGTQNCGNVAIPVIPVDSAVPSTSFPLPIPPTDYRHQRSISVMPINNNAHPSFTSSYSSHNNNLFQLDRPPRYEEISTKQHGFPSPNILHNNQSYSFAETPINFDSFSLTEHERCDRRFLLNEQQRYPHFGVEQQQSNIFPAFSHCSLVDSSHCQIPSNPASSCTLAVNNNNGLVGNPTPGSTPKIERKSKRISNIFRKEHVPSSEERKKEIVAEKNLGVGRPIPLKHGQLYKRSKNGLNKEWKKKFVCIYSDGRLCYHQNMKEYAEKDSRGKEVYLGLATVRTSDRHKQKGNRHSLLPQENTRQQNRQPSNNPSVFPYEFEDNLKSPTGENSEGITDGAENENCVGGMVTSTSSIVLISGGGGGFDKDGGKNIEKKESHKEKKKRAKRIGSGLKNDEDEECCEFEIVSCDQKSWEFSASSVEERDAWVSVIEREIERCLQQKLSLKDQQQLSDQRKGQNGDNKTRDNSAKEATENRRAEIQALRQIDGNEKCADCNSLHPDWASINLGILICIECSGIHRKLGSHISRVRSLELDDWP</sequence>
<feature type="region of interest" description="Disordered" evidence="5">
    <location>
        <begin position="760"/>
        <end position="789"/>
    </location>
</feature>
<feature type="domain" description="Arf-GAP" evidence="8">
    <location>
        <begin position="875"/>
        <end position="936"/>
    </location>
</feature>
<dbReference type="InterPro" id="IPR027417">
    <property type="entry name" value="P-loop_NTPase"/>
</dbReference>
<dbReference type="InterPro" id="IPR001849">
    <property type="entry name" value="PH_domain"/>
</dbReference>
<dbReference type="SUPFAM" id="SSF50729">
    <property type="entry name" value="PH domain-like"/>
    <property type="match status" value="1"/>
</dbReference>
<evidence type="ECO:0000256" key="5">
    <source>
        <dbReference type="SAM" id="MobiDB-lite"/>
    </source>
</evidence>
<proteinExistence type="inferred from homology"/>
<feature type="compositionally biased region" description="Basic and acidic residues" evidence="5">
    <location>
        <begin position="763"/>
        <end position="778"/>
    </location>
</feature>
<evidence type="ECO:0000256" key="6">
    <source>
        <dbReference type="SAM" id="SignalP"/>
    </source>
</evidence>
<dbReference type="Gene3D" id="1.10.220.150">
    <property type="entry name" value="Arf GTPase activating protein"/>
    <property type="match status" value="1"/>
</dbReference>